<sequence length="448" mass="49598">MQPHKEHLTSHSPHHHPHKRTMKILLHSHFPAGHAYPMQAVAQSLIRRGHQVTWLTSASNEARVLAVGATFVPTSAIAIIDEPLIAANETGILDKEYSRLQIRLLAQVTDYRRVLRDFKADVLLVDVMPYGARALCELGEVPVYATLGVIPMYMSSWGAPQAVSGESPATSWVGLIWNHILHLVSQWILLPLLLRPIINAQRRELGLKNLPYGEPIESFTYSPYLHIQASSPSLEFKLLPKPPQQREHTKFVGPVVTQVPTSLAQLPPEWDEIVAHPRVVGITQGTLAMDPTSLIIPAIEALSDDPDLLLVVASPHVEEITSRIGEPPNVRFIRWIPYHLFLPQLCLLITNGGYGSITQALSHKVPLICAGQTEDKKDTAARVSWASAGIDLKTDNPSTEQVRRAARTILDDPGFVERAGHLGDELNELRGAERASELLEELVESREG</sequence>
<name>W9PBD5_FUSOX</name>
<reference evidence="3" key="1">
    <citation type="submission" date="2011-10" db="EMBL/GenBank/DDBJ databases">
        <title>The Genome Sequence of Fusarium oxysporum HDV247.</title>
        <authorList>
            <consortium name="The Broad Institute Genome Sequencing Platform"/>
            <person name="Ma L.-J."/>
            <person name="Gale L.R."/>
            <person name="Schwartz D.C."/>
            <person name="Zhou S."/>
            <person name="Corby-Kistler H."/>
            <person name="Young S.K."/>
            <person name="Zeng Q."/>
            <person name="Gargeya S."/>
            <person name="Fitzgerald M."/>
            <person name="Haas B."/>
            <person name="Abouelleil A."/>
            <person name="Alvarado L."/>
            <person name="Arachchi H.M."/>
            <person name="Berlin A."/>
            <person name="Brown A."/>
            <person name="Chapman S.B."/>
            <person name="Chen Z."/>
            <person name="Dunbar C."/>
            <person name="Freedman E."/>
            <person name="Gearin G."/>
            <person name="Goldberg J."/>
            <person name="Griggs A."/>
            <person name="Gujja S."/>
            <person name="Heiman D."/>
            <person name="Howarth C."/>
            <person name="Larson L."/>
            <person name="Lui A."/>
            <person name="MacDonald P.J.P."/>
            <person name="Montmayeur A."/>
            <person name="Murphy C."/>
            <person name="Neiman D."/>
            <person name="Pearson M."/>
            <person name="Priest M."/>
            <person name="Roberts A."/>
            <person name="Saif S."/>
            <person name="Shea T."/>
            <person name="Shenoy N."/>
            <person name="Sisk P."/>
            <person name="Stolte C."/>
            <person name="Sykes S."/>
            <person name="Wortman J."/>
            <person name="Nusbaum C."/>
            <person name="Birren B."/>
        </authorList>
    </citation>
    <scope>NUCLEOTIDE SEQUENCE [LARGE SCALE GENOMIC DNA]</scope>
    <source>
        <strain evidence="3">HDV247</strain>
    </source>
</reference>
<dbReference type="AlphaFoldDB" id="W9PBD5"/>
<evidence type="ECO:0000256" key="1">
    <source>
        <dbReference type="ARBA" id="ARBA00022679"/>
    </source>
</evidence>
<accession>W9PBD5</accession>
<dbReference type="Proteomes" id="UP000030751">
    <property type="component" value="Unassembled WGS sequence"/>
</dbReference>
<organism evidence="3">
    <name type="scientific">Fusarium oxysporum f. sp. pisi HDV247</name>
    <dbReference type="NCBI Taxonomy" id="1080344"/>
    <lineage>
        <taxon>Eukaryota</taxon>
        <taxon>Fungi</taxon>
        <taxon>Dikarya</taxon>
        <taxon>Ascomycota</taxon>
        <taxon>Pezizomycotina</taxon>
        <taxon>Sordariomycetes</taxon>
        <taxon>Hypocreomycetidae</taxon>
        <taxon>Hypocreales</taxon>
        <taxon>Nectriaceae</taxon>
        <taxon>Fusarium</taxon>
        <taxon>Fusarium oxysporum species complex</taxon>
    </lineage>
</organism>
<dbReference type="HOGENOM" id="CLU_000537_4_0_1"/>
<dbReference type="SUPFAM" id="SSF53756">
    <property type="entry name" value="UDP-Glycosyltransferase/glycogen phosphorylase"/>
    <property type="match status" value="1"/>
</dbReference>
<dbReference type="PANTHER" id="PTHR48050">
    <property type="entry name" value="STEROL 3-BETA-GLUCOSYLTRANSFERASE"/>
    <property type="match status" value="1"/>
</dbReference>
<dbReference type="InterPro" id="IPR010610">
    <property type="entry name" value="EryCIII-like_C"/>
</dbReference>
<gene>
    <name evidence="3" type="ORF">FOVG_11045</name>
</gene>
<dbReference type="PANTHER" id="PTHR48050:SF13">
    <property type="entry name" value="STEROL 3-BETA-GLUCOSYLTRANSFERASE UGT80A2"/>
    <property type="match status" value="1"/>
</dbReference>
<dbReference type="CDD" id="cd03784">
    <property type="entry name" value="GT1_Gtf-like"/>
    <property type="match status" value="1"/>
</dbReference>
<dbReference type="Gene3D" id="3.40.50.2000">
    <property type="entry name" value="Glycogen Phosphorylase B"/>
    <property type="match status" value="2"/>
</dbReference>
<dbReference type="InterPro" id="IPR050426">
    <property type="entry name" value="Glycosyltransferase_28"/>
</dbReference>
<proteinExistence type="predicted"/>
<reference evidence="3" key="2">
    <citation type="submission" date="2012-05" db="EMBL/GenBank/DDBJ databases">
        <title>Annotation of the Genome Sequence of Fusarium oxysporum HDV247.</title>
        <authorList>
            <consortium name="The Broad Institute Genomics Platform"/>
            <person name="Ma L.-J."/>
            <person name="Corby-Kistler H."/>
            <person name="Broz K."/>
            <person name="Gale L.R."/>
            <person name="Jonkers W."/>
            <person name="O'Donnell K."/>
            <person name="Ploetz R."/>
            <person name="Steinberg C."/>
            <person name="Schwartz D.C."/>
            <person name="VanEtten H."/>
            <person name="Zhou S."/>
            <person name="Young S.K."/>
            <person name="Zeng Q."/>
            <person name="Gargeya S."/>
            <person name="Fitzgerald M."/>
            <person name="Abouelleil A."/>
            <person name="Alvarado L."/>
            <person name="Chapman S.B."/>
            <person name="Gainer-Dewar J."/>
            <person name="Goldberg J."/>
            <person name="Griggs A."/>
            <person name="Gujja S."/>
            <person name="Hansen M."/>
            <person name="Howarth C."/>
            <person name="Imamovic A."/>
            <person name="Ireland A."/>
            <person name="Larimer J."/>
            <person name="McCowan C."/>
            <person name="Murphy C."/>
            <person name="Pearson M."/>
            <person name="Poon T.W."/>
            <person name="Priest M."/>
            <person name="Roberts A."/>
            <person name="Saif S."/>
            <person name="Shea T."/>
            <person name="Sykes S."/>
            <person name="Wortman J."/>
            <person name="Nusbaum C."/>
            <person name="Birren B."/>
        </authorList>
    </citation>
    <scope>NUCLEOTIDE SEQUENCE</scope>
    <source>
        <strain evidence="3">HDV247</strain>
    </source>
</reference>
<dbReference type="GO" id="GO:0016758">
    <property type="term" value="F:hexosyltransferase activity"/>
    <property type="evidence" value="ECO:0007669"/>
    <property type="project" value="UniProtKB-ARBA"/>
</dbReference>
<dbReference type="OrthoDB" id="5835829at2759"/>
<protein>
    <recommendedName>
        <fullName evidence="2">Erythromycin biosynthesis protein CIII-like C-terminal domain-containing protein</fullName>
    </recommendedName>
</protein>
<dbReference type="GO" id="GO:0008194">
    <property type="term" value="F:UDP-glycosyltransferase activity"/>
    <property type="evidence" value="ECO:0007669"/>
    <property type="project" value="InterPro"/>
</dbReference>
<keyword evidence="1" id="KW-0808">Transferase</keyword>
<evidence type="ECO:0000259" key="2">
    <source>
        <dbReference type="Pfam" id="PF06722"/>
    </source>
</evidence>
<dbReference type="Pfam" id="PF06722">
    <property type="entry name" value="EryCIII-like_C"/>
    <property type="match status" value="1"/>
</dbReference>
<dbReference type="EMBL" id="JH650974">
    <property type="protein sequence ID" value="EXA39527.1"/>
    <property type="molecule type" value="Genomic_DNA"/>
</dbReference>
<evidence type="ECO:0000313" key="3">
    <source>
        <dbReference type="EMBL" id="EXA39527.1"/>
    </source>
</evidence>
<feature type="domain" description="Erythromycin biosynthesis protein CIII-like C-terminal" evidence="2">
    <location>
        <begin position="327"/>
        <end position="426"/>
    </location>
</feature>
<dbReference type="InterPro" id="IPR002213">
    <property type="entry name" value="UDP_glucos_trans"/>
</dbReference>